<dbReference type="GO" id="GO:0004527">
    <property type="term" value="F:exonuclease activity"/>
    <property type="evidence" value="ECO:0007669"/>
    <property type="project" value="UniProtKB-KW"/>
</dbReference>
<keyword evidence="1" id="KW-0378">Hydrolase</keyword>
<organism evidence="1 2">
    <name type="scientific">Legionella spiritensis</name>
    <dbReference type="NCBI Taxonomy" id="452"/>
    <lineage>
        <taxon>Bacteria</taxon>
        <taxon>Pseudomonadati</taxon>
        <taxon>Pseudomonadota</taxon>
        <taxon>Gammaproteobacteria</taxon>
        <taxon>Legionellales</taxon>
        <taxon>Legionellaceae</taxon>
        <taxon>Legionella</taxon>
    </lineage>
</organism>
<dbReference type="AlphaFoldDB" id="A0A0W0ZA22"/>
<evidence type="ECO:0000313" key="1">
    <source>
        <dbReference type="EMBL" id="KTD65758.1"/>
    </source>
</evidence>
<keyword evidence="2" id="KW-1185">Reference proteome</keyword>
<dbReference type="GO" id="GO:0004519">
    <property type="term" value="F:endonuclease activity"/>
    <property type="evidence" value="ECO:0007669"/>
    <property type="project" value="UniProtKB-KW"/>
</dbReference>
<dbReference type="RefSeq" id="WP_058482408.1">
    <property type="nucleotide sequence ID" value="NZ_CAAAII010000003.1"/>
</dbReference>
<dbReference type="Proteomes" id="UP000054877">
    <property type="component" value="Unassembled WGS sequence"/>
</dbReference>
<keyword evidence="1" id="KW-0269">Exonuclease</keyword>
<reference evidence="1 2" key="1">
    <citation type="submission" date="2015-11" db="EMBL/GenBank/DDBJ databases">
        <title>Genomic analysis of 38 Legionella species identifies large and diverse effector repertoires.</title>
        <authorList>
            <person name="Burstein D."/>
            <person name="Amaro F."/>
            <person name="Zusman T."/>
            <person name="Lifshitz Z."/>
            <person name="Cohen O."/>
            <person name="Gilbert J.A."/>
            <person name="Pupko T."/>
            <person name="Shuman H.A."/>
            <person name="Segal G."/>
        </authorList>
    </citation>
    <scope>NUCLEOTIDE SEQUENCE [LARGE SCALE GENOMIC DNA]</scope>
    <source>
        <strain evidence="1 2">Mt.St.Helens-9</strain>
    </source>
</reference>
<keyword evidence="1" id="KW-0255">Endonuclease</keyword>
<accession>A0A0W0ZA22</accession>
<dbReference type="SUPFAM" id="SSF56219">
    <property type="entry name" value="DNase I-like"/>
    <property type="match status" value="1"/>
</dbReference>
<dbReference type="OrthoDB" id="5632120at2"/>
<proteinExistence type="predicted"/>
<comment type="caution">
    <text evidence="1">The sequence shown here is derived from an EMBL/GenBank/DDBJ whole genome shotgun (WGS) entry which is preliminary data.</text>
</comment>
<name>A0A0W0ZA22_LEGSP</name>
<dbReference type="Gene3D" id="3.60.10.10">
    <property type="entry name" value="Endonuclease/exonuclease/phosphatase"/>
    <property type="match status" value="1"/>
</dbReference>
<gene>
    <name evidence="1" type="ORF">Lspi_0470</name>
</gene>
<dbReference type="EMBL" id="LNYX01000005">
    <property type="protein sequence ID" value="KTD65758.1"/>
    <property type="molecule type" value="Genomic_DNA"/>
</dbReference>
<protein>
    <submittedName>
        <fullName evidence="1">Endonuclease/Exonuclease/phosphatase family protein</fullName>
    </submittedName>
</protein>
<dbReference type="PATRIC" id="fig|452.5.peg.511"/>
<dbReference type="STRING" id="452.Lspi_0470"/>
<evidence type="ECO:0000313" key="2">
    <source>
        <dbReference type="Proteomes" id="UP000054877"/>
    </source>
</evidence>
<keyword evidence="1" id="KW-0540">Nuclease</keyword>
<sequence length="491" mass="54440">MSTSFHDVAAKLENRLGHAFRYGSSAFRFGLIPQSVSDHLPVLADLPFGDQSIKMLSWNLLADEHLFNNFMNISGSDYLEQALNTRMAGKENIYAGAMYHLFAEMGQYLLKHSEDGNIKVTKELLEGFIANEAQPSRRALSRDAETARLKVGQVEDARKALVDILLDSKALHAHEYQLALKQSMELIYHIKAPDGALQWSNRFKRLSGNSRAVAELASQDILAFQECTKPDDLETLIKNAKNSPENMVFLTHNLSPSGKSTDNVVLAFNADKFQLVEQETPANPLKTSFEGKKPALYCKLMDKKTGKEFIVGSVHHPGGDHDLRQEVIDNVKKLQGKDSEIPFYIAGDYNHTAEQFAEMDVDSTALDPLLFYPSQKGTMAGSDYGNVNKAIDAIMSDQALTNRIKVSPSIVLAPPSPVSIRVGFDIPGHHLATTTIDATLKPHIIESQAKFKETLQQIKSEEASRVIDALPVKHDDDDPDLGNRISLRIQS</sequence>
<dbReference type="InterPro" id="IPR036691">
    <property type="entry name" value="Endo/exonu/phosph_ase_sf"/>
</dbReference>